<proteinExistence type="predicted"/>
<dbReference type="Proteomes" id="UP000178249">
    <property type="component" value="Unassembled WGS sequence"/>
</dbReference>
<protein>
    <recommendedName>
        <fullName evidence="3">Tetratrico peptide repeat group 5 domain-containing protein</fullName>
    </recommendedName>
</protein>
<dbReference type="EMBL" id="MFKP01000026">
    <property type="protein sequence ID" value="OGG43979.1"/>
    <property type="molecule type" value="Genomic_DNA"/>
</dbReference>
<sequence>MAEGPPRAPAHPEGGEAPAKQEVIEALRANPEDRELLVRYIEKREEEVGRINTPRAGLDLTVELAEIVREAGHAERARELFEAALLQAEQRDEFAEVAVYCLAELYKLAERGL</sequence>
<dbReference type="AlphaFoldDB" id="A0A1F6C446"/>
<gene>
    <name evidence="1" type="ORF">A2841_01295</name>
</gene>
<evidence type="ECO:0008006" key="3">
    <source>
        <dbReference type="Google" id="ProtNLM"/>
    </source>
</evidence>
<organism evidence="1 2">
    <name type="scientific">Candidatus Kaiserbacteria bacterium RIFCSPHIGHO2_01_FULL_48_10</name>
    <dbReference type="NCBI Taxonomy" id="1798476"/>
    <lineage>
        <taxon>Bacteria</taxon>
        <taxon>Candidatus Kaiseribacteriota</taxon>
    </lineage>
</organism>
<evidence type="ECO:0000313" key="2">
    <source>
        <dbReference type="Proteomes" id="UP000178249"/>
    </source>
</evidence>
<comment type="caution">
    <text evidence="1">The sequence shown here is derived from an EMBL/GenBank/DDBJ whole genome shotgun (WGS) entry which is preliminary data.</text>
</comment>
<name>A0A1F6C446_9BACT</name>
<reference evidence="1 2" key="1">
    <citation type="journal article" date="2016" name="Nat. Commun.">
        <title>Thousands of microbial genomes shed light on interconnected biogeochemical processes in an aquifer system.</title>
        <authorList>
            <person name="Anantharaman K."/>
            <person name="Brown C.T."/>
            <person name="Hug L.A."/>
            <person name="Sharon I."/>
            <person name="Castelle C.J."/>
            <person name="Probst A.J."/>
            <person name="Thomas B.C."/>
            <person name="Singh A."/>
            <person name="Wilkins M.J."/>
            <person name="Karaoz U."/>
            <person name="Brodie E.L."/>
            <person name="Williams K.H."/>
            <person name="Hubbard S.S."/>
            <person name="Banfield J.F."/>
        </authorList>
    </citation>
    <scope>NUCLEOTIDE SEQUENCE [LARGE SCALE GENOMIC DNA]</scope>
</reference>
<evidence type="ECO:0000313" key="1">
    <source>
        <dbReference type="EMBL" id="OGG43979.1"/>
    </source>
</evidence>
<accession>A0A1F6C446</accession>